<evidence type="ECO:0000256" key="2">
    <source>
        <dbReference type="ARBA" id="ARBA00022840"/>
    </source>
</evidence>
<dbReference type="AlphaFoldDB" id="A0A4Q1CPD9"/>
<sequence length="547" mass="61523">MPSSNVLLEFLKHEQERPQSIFLRQPFNGQWKEWTRQQAGDECRRMAAALHTLNLPAGSHVAILSKNCAHWFMADLAIMMAGCVSIPIYPTLTAASIQPILEHSNAKAIFIGKLDDFASQEAGIPSHLTRIGFDDYNRNEQHNWNNLIASSSPLATLHQWQPDDVFTIIYTSGTTGKAKGVMHTFGHVDITATTAISELQLTPQPTMLSYLPLSHIAERIGIECIGIYLGATYSFVESIDSFAKNIGEVQPHIFFAVPRLWGKFREGVLNKLPQKKLDLLLSIPIINNIIRKSIKKKLGLARAEFIFSGSAPLSVEMQSWFNRLDVKILQALGMTEDCLLAHFERPTARRFGSVGKPFKGLQVKISEEGELRLKSAAIMNGYYKEPELTAEVFDEDGYLRTGDICEYDHDGFLFVTGRLKDQFKTDKGKFIAPTPIELKLSANTDIEMTCVVGMGIPQPIALVTLSELGKQKTKEQLIESLSATLATVNTTLEHHEQLDKIVLMKENWSMENGLLTPTLKIKRNQVEKIHQQFYPKWFEVKGKVIWE</sequence>
<protein>
    <submittedName>
        <fullName evidence="4">AMP-dependent synthetase</fullName>
    </submittedName>
</protein>
<proteinExistence type="predicted"/>
<evidence type="ECO:0000313" key="4">
    <source>
        <dbReference type="EMBL" id="RXK62744.1"/>
    </source>
</evidence>
<dbReference type="GO" id="GO:0004467">
    <property type="term" value="F:long-chain fatty acid-CoA ligase activity"/>
    <property type="evidence" value="ECO:0007669"/>
    <property type="project" value="TreeGrafter"/>
</dbReference>
<comment type="caution">
    <text evidence="4">The sequence shown here is derived from an EMBL/GenBank/DDBJ whole genome shotgun (WGS) entry which is preliminary data.</text>
</comment>
<gene>
    <name evidence="4" type="ORF">ESA94_07030</name>
</gene>
<dbReference type="Gene3D" id="3.40.50.12780">
    <property type="entry name" value="N-terminal domain of ligase-like"/>
    <property type="match status" value="1"/>
</dbReference>
<dbReference type="PROSITE" id="PS00455">
    <property type="entry name" value="AMP_BINDING"/>
    <property type="match status" value="1"/>
</dbReference>
<dbReference type="GO" id="GO:0005524">
    <property type="term" value="F:ATP binding"/>
    <property type="evidence" value="ECO:0007669"/>
    <property type="project" value="UniProtKB-KW"/>
</dbReference>
<dbReference type="Pfam" id="PF00501">
    <property type="entry name" value="AMP-binding"/>
    <property type="match status" value="1"/>
</dbReference>
<dbReference type="Proteomes" id="UP000290204">
    <property type="component" value="Unassembled WGS sequence"/>
</dbReference>
<reference evidence="4 5" key="1">
    <citation type="submission" date="2019-01" db="EMBL/GenBank/DDBJ databases">
        <title>Lacibacter sp. strain TTM-7.</title>
        <authorList>
            <person name="Chen W.-M."/>
        </authorList>
    </citation>
    <scope>NUCLEOTIDE SEQUENCE [LARGE SCALE GENOMIC DNA]</scope>
    <source>
        <strain evidence="4 5">TTM-7</strain>
    </source>
</reference>
<keyword evidence="1" id="KW-0547">Nucleotide-binding</keyword>
<dbReference type="InterPro" id="IPR042099">
    <property type="entry name" value="ANL_N_sf"/>
</dbReference>
<dbReference type="Pfam" id="PF23562">
    <property type="entry name" value="AMP-binding_C_3"/>
    <property type="match status" value="1"/>
</dbReference>
<dbReference type="PANTHER" id="PTHR43272:SF33">
    <property type="entry name" value="AMP-BINDING DOMAIN-CONTAINING PROTEIN-RELATED"/>
    <property type="match status" value="1"/>
</dbReference>
<keyword evidence="2" id="KW-0067">ATP-binding</keyword>
<dbReference type="OrthoDB" id="9778383at2"/>
<name>A0A4Q1CPD9_9BACT</name>
<dbReference type="SUPFAM" id="SSF56801">
    <property type="entry name" value="Acetyl-CoA synthetase-like"/>
    <property type="match status" value="1"/>
</dbReference>
<dbReference type="PANTHER" id="PTHR43272">
    <property type="entry name" value="LONG-CHAIN-FATTY-ACID--COA LIGASE"/>
    <property type="match status" value="1"/>
</dbReference>
<dbReference type="RefSeq" id="WP_129130114.1">
    <property type="nucleotide sequence ID" value="NZ_SDHW01000001.1"/>
</dbReference>
<dbReference type="InterPro" id="IPR000873">
    <property type="entry name" value="AMP-dep_synth/lig_dom"/>
</dbReference>
<dbReference type="EMBL" id="SDHW01000001">
    <property type="protein sequence ID" value="RXK62744.1"/>
    <property type="molecule type" value="Genomic_DNA"/>
</dbReference>
<feature type="domain" description="AMP-dependent synthetase/ligase" evidence="3">
    <location>
        <begin position="15"/>
        <end position="383"/>
    </location>
</feature>
<accession>A0A4Q1CPD9</accession>
<evidence type="ECO:0000259" key="3">
    <source>
        <dbReference type="Pfam" id="PF00501"/>
    </source>
</evidence>
<dbReference type="GO" id="GO:0016020">
    <property type="term" value="C:membrane"/>
    <property type="evidence" value="ECO:0007669"/>
    <property type="project" value="TreeGrafter"/>
</dbReference>
<evidence type="ECO:0000313" key="5">
    <source>
        <dbReference type="Proteomes" id="UP000290204"/>
    </source>
</evidence>
<dbReference type="InterPro" id="IPR020845">
    <property type="entry name" value="AMP-binding_CS"/>
</dbReference>
<keyword evidence="5" id="KW-1185">Reference proteome</keyword>
<organism evidence="4 5">
    <name type="scientific">Lacibacter luteus</name>
    <dbReference type="NCBI Taxonomy" id="2508719"/>
    <lineage>
        <taxon>Bacteria</taxon>
        <taxon>Pseudomonadati</taxon>
        <taxon>Bacteroidota</taxon>
        <taxon>Chitinophagia</taxon>
        <taxon>Chitinophagales</taxon>
        <taxon>Chitinophagaceae</taxon>
        <taxon>Lacibacter</taxon>
    </lineage>
</organism>
<evidence type="ECO:0000256" key="1">
    <source>
        <dbReference type="ARBA" id="ARBA00022741"/>
    </source>
</evidence>